<dbReference type="Pfam" id="PF01172">
    <property type="entry name" value="SBDS_N"/>
    <property type="match status" value="1"/>
</dbReference>
<reference evidence="3 4" key="1">
    <citation type="journal article" date="2007" name="Proc. Natl. Acad. Sci. U.S.A.">
        <title>Dandruff-associated Malassezia genomes reveal convergent and divergent virulence traits shared with plant and human fungal pathogens.</title>
        <authorList>
            <person name="Xu J."/>
            <person name="Saunders C.W."/>
            <person name="Hu P."/>
            <person name="Grant R.A."/>
            <person name="Boekhout T."/>
            <person name="Kuramae E.E."/>
            <person name="Kronstad J.W."/>
            <person name="Deangelis Y.M."/>
            <person name="Reeder N.L."/>
            <person name="Johnstone K.R."/>
            <person name="Leland M."/>
            <person name="Fieno A.M."/>
            <person name="Begley W.M."/>
            <person name="Sun Y."/>
            <person name="Lacey M.P."/>
            <person name="Chaudhary T."/>
            <person name="Keough T."/>
            <person name="Chu L."/>
            <person name="Sears R."/>
            <person name="Yuan B."/>
            <person name="Dawson T.L.Jr."/>
        </authorList>
    </citation>
    <scope>NUCLEOTIDE SEQUENCE [LARGE SCALE GENOMIC DNA]</scope>
    <source>
        <strain evidence="4">ATCC MYA-4612 / CBS 7966</strain>
    </source>
</reference>
<dbReference type="Proteomes" id="UP000008837">
    <property type="component" value="Unassembled WGS sequence"/>
</dbReference>
<dbReference type="InterPro" id="IPR019783">
    <property type="entry name" value="SDO1/SBDS_N"/>
</dbReference>
<sequence length="118" mass="12521">MTNSQISKVVYKQDPMSTKEYIVIVNPEAYVSWKNGDKTIPLADVVGSFQIMTSGQGQQGIMGQVSKQEIHTIFGTNKEDEAIVMLLERGTLQAGTLKGNDLSGRSAKGSGGSGGAGR</sequence>
<dbReference type="OrthoDB" id="2567806at2759"/>
<dbReference type="AlphaFoldDB" id="A8QD36"/>
<dbReference type="FunCoup" id="A8QD36">
    <property type="interactions" value="19"/>
</dbReference>
<accession>A8QD36</accession>
<dbReference type="EMBL" id="AAYY01000020">
    <property type="protein sequence ID" value="EDP41555.1"/>
    <property type="molecule type" value="Genomic_DNA"/>
</dbReference>
<keyword evidence="4" id="KW-1185">Reference proteome</keyword>
<comment type="caution">
    <text evidence="3">The sequence shown here is derived from an EMBL/GenBank/DDBJ whole genome shotgun (WGS) entry which is preliminary data.</text>
</comment>
<name>A8QD36_MALGO</name>
<dbReference type="VEuPathDB" id="FungiDB:MGL_4104"/>
<evidence type="ECO:0000313" key="4">
    <source>
        <dbReference type="Proteomes" id="UP000008837"/>
    </source>
</evidence>
<feature type="compositionally biased region" description="Gly residues" evidence="1">
    <location>
        <begin position="109"/>
        <end position="118"/>
    </location>
</feature>
<proteinExistence type="predicted"/>
<dbReference type="InParanoid" id="A8QD36"/>
<evidence type="ECO:0000313" key="3">
    <source>
        <dbReference type="EMBL" id="EDP41555.1"/>
    </source>
</evidence>
<dbReference type="RefSeq" id="XP_001728769.1">
    <property type="nucleotide sequence ID" value="XM_001728717.1"/>
</dbReference>
<dbReference type="STRING" id="425265.A8QD36"/>
<protein>
    <recommendedName>
        <fullName evidence="2">Ribosome maturation protein SDO1/SBDS N-terminal domain-containing protein</fullName>
    </recommendedName>
</protein>
<evidence type="ECO:0000256" key="1">
    <source>
        <dbReference type="SAM" id="MobiDB-lite"/>
    </source>
</evidence>
<gene>
    <name evidence="3" type="ORF">MGL_4104</name>
</gene>
<organism evidence="3 4">
    <name type="scientific">Malassezia globosa (strain ATCC MYA-4612 / CBS 7966)</name>
    <name type="common">Dandruff-associated fungus</name>
    <dbReference type="NCBI Taxonomy" id="425265"/>
    <lineage>
        <taxon>Eukaryota</taxon>
        <taxon>Fungi</taxon>
        <taxon>Dikarya</taxon>
        <taxon>Basidiomycota</taxon>
        <taxon>Ustilaginomycotina</taxon>
        <taxon>Malasseziomycetes</taxon>
        <taxon>Malasseziales</taxon>
        <taxon>Malasseziaceae</taxon>
        <taxon>Malassezia</taxon>
    </lineage>
</organism>
<dbReference type="Gene3D" id="3.30.1250.10">
    <property type="entry name" value="Ribosome maturation protein SBDS, N-terminal domain"/>
    <property type="match status" value="1"/>
</dbReference>
<dbReference type="SUPFAM" id="SSF89895">
    <property type="entry name" value="FYSH domain"/>
    <property type="match status" value="1"/>
</dbReference>
<dbReference type="GeneID" id="5853095"/>
<feature type="region of interest" description="Disordered" evidence="1">
    <location>
        <begin position="96"/>
        <end position="118"/>
    </location>
</feature>
<dbReference type="OMA" id="PEHGKQG"/>
<dbReference type="InterPro" id="IPR036786">
    <property type="entry name" value="Ribosome_mat_SBDS_N_sf"/>
</dbReference>
<dbReference type="KEGG" id="mgl:MGL_4104"/>
<feature type="domain" description="Ribosome maturation protein SDO1/SBDS N-terminal" evidence="2">
    <location>
        <begin position="6"/>
        <end position="96"/>
    </location>
</feature>
<evidence type="ECO:0000259" key="2">
    <source>
        <dbReference type="Pfam" id="PF01172"/>
    </source>
</evidence>